<organism evidence="2 3">
    <name type="scientific">Pseudonocardia sediminis</name>
    <dbReference type="NCBI Taxonomy" id="1397368"/>
    <lineage>
        <taxon>Bacteria</taxon>
        <taxon>Bacillati</taxon>
        <taxon>Actinomycetota</taxon>
        <taxon>Actinomycetes</taxon>
        <taxon>Pseudonocardiales</taxon>
        <taxon>Pseudonocardiaceae</taxon>
        <taxon>Pseudonocardia</taxon>
    </lineage>
</organism>
<proteinExistence type="predicted"/>
<accession>A0A4Q7UWX2</accession>
<dbReference type="EMBL" id="SHKL01000001">
    <property type="protein sequence ID" value="RZT85411.1"/>
    <property type="molecule type" value="Genomic_DNA"/>
</dbReference>
<name>A0A4Q7UWX2_PSEST</name>
<dbReference type="PROSITE" id="PS51257">
    <property type="entry name" value="PROKAR_LIPOPROTEIN"/>
    <property type="match status" value="1"/>
</dbReference>
<feature type="signal peptide" evidence="1">
    <location>
        <begin position="1"/>
        <end position="26"/>
    </location>
</feature>
<evidence type="ECO:0000256" key="1">
    <source>
        <dbReference type="SAM" id="SignalP"/>
    </source>
</evidence>
<evidence type="ECO:0008006" key="4">
    <source>
        <dbReference type="Google" id="ProtNLM"/>
    </source>
</evidence>
<feature type="chain" id="PRO_5039296437" description="Beta-lactamase family protein" evidence="1">
    <location>
        <begin position="27"/>
        <end position="280"/>
    </location>
</feature>
<dbReference type="SUPFAM" id="SSF56601">
    <property type="entry name" value="beta-lactamase/transpeptidase-like"/>
    <property type="match status" value="1"/>
</dbReference>
<reference evidence="2 3" key="1">
    <citation type="submission" date="2019-02" db="EMBL/GenBank/DDBJ databases">
        <title>Sequencing the genomes of 1000 actinobacteria strains.</title>
        <authorList>
            <person name="Klenk H.-P."/>
        </authorList>
    </citation>
    <scope>NUCLEOTIDE SEQUENCE [LARGE SCALE GENOMIC DNA]</scope>
    <source>
        <strain evidence="2 3">DSM 45779</strain>
    </source>
</reference>
<keyword evidence="1" id="KW-0732">Signal</keyword>
<gene>
    <name evidence="2" type="ORF">EV383_2276</name>
</gene>
<dbReference type="Gene3D" id="3.40.710.10">
    <property type="entry name" value="DD-peptidase/beta-lactamase superfamily"/>
    <property type="match status" value="1"/>
</dbReference>
<protein>
    <recommendedName>
        <fullName evidence="4">Beta-lactamase family protein</fullName>
    </recommendedName>
</protein>
<evidence type="ECO:0000313" key="3">
    <source>
        <dbReference type="Proteomes" id="UP000291591"/>
    </source>
</evidence>
<keyword evidence="3" id="KW-1185">Reference proteome</keyword>
<comment type="caution">
    <text evidence="2">The sequence shown here is derived from an EMBL/GenBank/DDBJ whole genome shotgun (WGS) entry which is preliminary data.</text>
</comment>
<evidence type="ECO:0000313" key="2">
    <source>
        <dbReference type="EMBL" id="RZT85411.1"/>
    </source>
</evidence>
<dbReference type="Proteomes" id="UP000291591">
    <property type="component" value="Unassembled WGS sequence"/>
</dbReference>
<sequence>MLRRPLVARCLVFLGALLALMGCASAPVPVGHAEADTAVPAVPVVTPDVFRDGVTVGRDGEDGLWLSWSLTDTTSGRRTGSSNAATERTNAESAIKAWIAADHLRVARDAGRTVSASERDLIRRSVRSSDDQAAERLYRGLGGDRVLAHLEPVCGVDVSTSRRGYWSYAQLTAVDATRILTCVLDRAPSYPGGAELVADLRNVDESGSFGIRELLGGDTPVAEKNGWTLHSDTGWNVNCVVAFDDYALAVMTRFPAERPESYGWGVCRDVTADVLTAMRG</sequence>
<dbReference type="InterPro" id="IPR012338">
    <property type="entry name" value="Beta-lactam/transpept-like"/>
</dbReference>
<dbReference type="AlphaFoldDB" id="A0A4Q7UWX2"/>